<evidence type="ECO:0000256" key="1">
    <source>
        <dbReference type="ARBA" id="ARBA00023125"/>
    </source>
</evidence>
<feature type="domain" description="HMG box" evidence="4">
    <location>
        <begin position="77"/>
        <end position="145"/>
    </location>
</feature>
<feature type="compositionally biased region" description="Acidic residues" evidence="3">
    <location>
        <begin position="225"/>
        <end position="236"/>
    </location>
</feature>
<dbReference type="OrthoDB" id="1919336at2759"/>
<accession>A0A9P5XBE4</accession>
<feature type="region of interest" description="Disordered" evidence="3">
    <location>
        <begin position="40"/>
        <end position="84"/>
    </location>
</feature>
<dbReference type="PANTHER" id="PTHR48112">
    <property type="entry name" value="HIGH MOBILITY GROUP PROTEIN DSP1"/>
    <property type="match status" value="1"/>
</dbReference>
<comment type="caution">
    <text evidence="5">The sequence shown here is derived from an EMBL/GenBank/DDBJ whole genome shotgun (WGS) entry which is preliminary data.</text>
</comment>
<dbReference type="InterPro" id="IPR009071">
    <property type="entry name" value="HMG_box_dom"/>
</dbReference>
<gene>
    <name evidence="5" type="ORF">P691DRAFT_803558</name>
</gene>
<dbReference type="SUPFAM" id="SSF47095">
    <property type="entry name" value="HMG-box"/>
    <property type="match status" value="1"/>
</dbReference>
<dbReference type="PROSITE" id="PS50118">
    <property type="entry name" value="HMG_BOX_2"/>
    <property type="match status" value="1"/>
</dbReference>
<dbReference type="Proteomes" id="UP000807342">
    <property type="component" value="Unassembled WGS sequence"/>
</dbReference>
<evidence type="ECO:0000259" key="4">
    <source>
        <dbReference type="PROSITE" id="PS50118"/>
    </source>
</evidence>
<keyword evidence="2" id="KW-0539">Nucleus</keyword>
<protein>
    <submittedName>
        <fullName evidence="5">HMG-box</fullName>
    </submittedName>
</protein>
<evidence type="ECO:0000256" key="2">
    <source>
        <dbReference type="PROSITE-ProRule" id="PRU00267"/>
    </source>
</evidence>
<dbReference type="AlphaFoldDB" id="A0A9P5XBE4"/>
<dbReference type="EMBL" id="MU151231">
    <property type="protein sequence ID" value="KAF9446741.1"/>
    <property type="molecule type" value="Genomic_DNA"/>
</dbReference>
<feature type="compositionally biased region" description="Acidic residues" evidence="3">
    <location>
        <begin position="200"/>
        <end position="214"/>
    </location>
</feature>
<keyword evidence="6" id="KW-1185">Reference proteome</keyword>
<dbReference type="InterPro" id="IPR050342">
    <property type="entry name" value="HMGB"/>
</dbReference>
<proteinExistence type="predicted"/>
<evidence type="ECO:0000313" key="6">
    <source>
        <dbReference type="Proteomes" id="UP000807342"/>
    </source>
</evidence>
<feature type="DNA-binding region" description="HMG box" evidence="2">
    <location>
        <begin position="77"/>
        <end position="145"/>
    </location>
</feature>
<feature type="compositionally biased region" description="Basic and acidic residues" evidence="3">
    <location>
        <begin position="132"/>
        <end position="148"/>
    </location>
</feature>
<dbReference type="Gene3D" id="1.10.30.10">
    <property type="entry name" value="High mobility group box domain"/>
    <property type="match status" value="1"/>
</dbReference>
<feature type="region of interest" description="Disordered" evidence="3">
    <location>
        <begin position="126"/>
        <end position="148"/>
    </location>
</feature>
<feature type="compositionally biased region" description="Low complexity" evidence="3">
    <location>
        <begin position="190"/>
        <end position="199"/>
    </location>
</feature>
<dbReference type="Pfam" id="PF00505">
    <property type="entry name" value="HMG_box"/>
    <property type="match status" value="1"/>
</dbReference>
<dbReference type="GO" id="GO:0003677">
    <property type="term" value="F:DNA binding"/>
    <property type="evidence" value="ECO:0007669"/>
    <property type="project" value="UniProtKB-UniRule"/>
</dbReference>
<sequence>MAENRELYIKSIIALSENMRKCAELGENFAKLLANASDDEMRALTNPNKRKATGAPDDEDGPKKRKRATKPKDPNAPKRPPSSYILFQNEIRKELKEKHPALTNPELLAMISDLWKKMSEDEKLQYHNAVESAKERYSQDKKAYDNRTPEEVAAANAATAEAAAAKKRSRKKKVVDIAPADVPARPPPVVAETSQSATSSDDESDAEESDDEEAHVEKESQVDSDVSEEEEEEEPEEKPAKRAKKGANVPHVQKTKKSTK</sequence>
<reference evidence="5" key="1">
    <citation type="submission" date="2020-11" db="EMBL/GenBank/DDBJ databases">
        <authorList>
            <consortium name="DOE Joint Genome Institute"/>
            <person name="Ahrendt S."/>
            <person name="Riley R."/>
            <person name="Andreopoulos W."/>
            <person name="Labutti K."/>
            <person name="Pangilinan J."/>
            <person name="Ruiz-Duenas F.J."/>
            <person name="Barrasa J.M."/>
            <person name="Sanchez-Garcia M."/>
            <person name="Camarero S."/>
            <person name="Miyauchi S."/>
            <person name="Serrano A."/>
            <person name="Linde D."/>
            <person name="Babiker R."/>
            <person name="Drula E."/>
            <person name="Ayuso-Fernandez I."/>
            <person name="Pacheco R."/>
            <person name="Padilla G."/>
            <person name="Ferreira P."/>
            <person name="Barriuso J."/>
            <person name="Kellner H."/>
            <person name="Castanera R."/>
            <person name="Alfaro M."/>
            <person name="Ramirez L."/>
            <person name="Pisabarro A.G."/>
            <person name="Kuo A."/>
            <person name="Tritt A."/>
            <person name="Lipzen A."/>
            <person name="He G."/>
            <person name="Yan M."/>
            <person name="Ng V."/>
            <person name="Cullen D."/>
            <person name="Martin F."/>
            <person name="Rosso M.-N."/>
            <person name="Henrissat B."/>
            <person name="Hibbett D."/>
            <person name="Martinez A.T."/>
            <person name="Grigoriev I.V."/>
        </authorList>
    </citation>
    <scope>NUCLEOTIDE SEQUENCE</scope>
    <source>
        <strain evidence="5">MF-IS2</strain>
    </source>
</reference>
<organism evidence="5 6">
    <name type="scientific">Macrolepiota fuliginosa MF-IS2</name>
    <dbReference type="NCBI Taxonomy" id="1400762"/>
    <lineage>
        <taxon>Eukaryota</taxon>
        <taxon>Fungi</taxon>
        <taxon>Dikarya</taxon>
        <taxon>Basidiomycota</taxon>
        <taxon>Agaricomycotina</taxon>
        <taxon>Agaricomycetes</taxon>
        <taxon>Agaricomycetidae</taxon>
        <taxon>Agaricales</taxon>
        <taxon>Agaricineae</taxon>
        <taxon>Agaricaceae</taxon>
        <taxon>Macrolepiota</taxon>
    </lineage>
</organism>
<dbReference type="SMART" id="SM00398">
    <property type="entry name" value="HMG"/>
    <property type="match status" value="1"/>
</dbReference>
<name>A0A9P5XBE4_9AGAR</name>
<evidence type="ECO:0000313" key="5">
    <source>
        <dbReference type="EMBL" id="KAF9446741.1"/>
    </source>
</evidence>
<dbReference type="GO" id="GO:0005634">
    <property type="term" value="C:nucleus"/>
    <property type="evidence" value="ECO:0007669"/>
    <property type="project" value="UniProtKB-UniRule"/>
</dbReference>
<dbReference type="InterPro" id="IPR036910">
    <property type="entry name" value="HMG_box_dom_sf"/>
</dbReference>
<evidence type="ECO:0000256" key="3">
    <source>
        <dbReference type="SAM" id="MobiDB-lite"/>
    </source>
</evidence>
<keyword evidence="1 2" id="KW-0238">DNA-binding</keyword>
<feature type="region of interest" description="Disordered" evidence="3">
    <location>
        <begin position="162"/>
        <end position="260"/>
    </location>
</feature>